<protein>
    <submittedName>
        <fullName evidence="3">Glycosyltransferase involved in cell wall biosynthesis</fullName>
    </submittedName>
</protein>
<name>A0A4R1HCV6_9GAMM</name>
<accession>A0A4R1HCV6</accession>
<keyword evidence="3" id="KW-0808">Transferase</keyword>
<proteinExistence type="predicted"/>
<evidence type="ECO:0000259" key="1">
    <source>
        <dbReference type="Pfam" id="PF00534"/>
    </source>
</evidence>
<reference evidence="3 4" key="1">
    <citation type="submission" date="2019-03" db="EMBL/GenBank/DDBJ databases">
        <title>Genomic Encyclopedia of Type Strains, Phase IV (KMG-IV): sequencing the most valuable type-strain genomes for metagenomic binning, comparative biology and taxonomic classification.</title>
        <authorList>
            <person name="Goeker M."/>
        </authorList>
    </citation>
    <scope>NUCLEOTIDE SEQUENCE [LARGE SCALE GENOMIC DNA]</scope>
    <source>
        <strain evidence="3 4">DSM 19610</strain>
    </source>
</reference>
<dbReference type="SUPFAM" id="SSF53756">
    <property type="entry name" value="UDP-Glycosyltransferase/glycogen phosphorylase"/>
    <property type="match status" value="1"/>
</dbReference>
<dbReference type="EMBL" id="SMFX01000001">
    <property type="protein sequence ID" value="TCK18105.1"/>
    <property type="molecule type" value="Genomic_DNA"/>
</dbReference>
<dbReference type="GO" id="GO:0016757">
    <property type="term" value="F:glycosyltransferase activity"/>
    <property type="evidence" value="ECO:0007669"/>
    <property type="project" value="InterPro"/>
</dbReference>
<feature type="domain" description="Glycosyltransferase subfamily 4-like N-terminal" evidence="2">
    <location>
        <begin position="59"/>
        <end position="169"/>
    </location>
</feature>
<dbReference type="AlphaFoldDB" id="A0A4R1HCV6"/>
<organism evidence="3 4">
    <name type="scientific">Thiogranum longum</name>
    <dbReference type="NCBI Taxonomy" id="1537524"/>
    <lineage>
        <taxon>Bacteria</taxon>
        <taxon>Pseudomonadati</taxon>
        <taxon>Pseudomonadota</taxon>
        <taxon>Gammaproteobacteria</taxon>
        <taxon>Chromatiales</taxon>
        <taxon>Ectothiorhodospiraceae</taxon>
        <taxon>Thiogranum</taxon>
    </lineage>
</organism>
<comment type="caution">
    <text evidence="3">The sequence shown here is derived from an EMBL/GenBank/DDBJ whole genome shotgun (WGS) entry which is preliminary data.</text>
</comment>
<dbReference type="PANTHER" id="PTHR12526:SF630">
    <property type="entry name" value="GLYCOSYLTRANSFERASE"/>
    <property type="match status" value="1"/>
</dbReference>
<dbReference type="PANTHER" id="PTHR12526">
    <property type="entry name" value="GLYCOSYLTRANSFERASE"/>
    <property type="match status" value="1"/>
</dbReference>
<gene>
    <name evidence="3" type="ORF">DFR30_1364</name>
</gene>
<dbReference type="Pfam" id="PF00534">
    <property type="entry name" value="Glycos_transf_1"/>
    <property type="match status" value="1"/>
</dbReference>
<dbReference type="RefSeq" id="WP_132971932.1">
    <property type="nucleotide sequence ID" value="NZ_SMFX01000001.1"/>
</dbReference>
<dbReference type="InterPro" id="IPR028098">
    <property type="entry name" value="Glyco_trans_4-like_N"/>
</dbReference>
<evidence type="ECO:0000313" key="4">
    <source>
        <dbReference type="Proteomes" id="UP000295707"/>
    </source>
</evidence>
<sequence>MKILAVFNGVSETNIPFENFMMVSDLEIDKAVCTFNGVIMSSALGEQTITTTEAQAANKPGNKLSGLFVIAKSTLEYRPDIIHVHHALSGFVASIVGKVFLRSKLIVTIHTDYRHLYWLHKAFIWLNMRMADYVVCNSASTKQSIKNAVPSQYWHKNVTVIYNGVDASRIMSRTECSDGITGSQPVRMLIIGRLVSAKGHDVLLKSISLLKEGGLDVFVDIIGDGILKNSLMDLVRVYKIDYNVRFLGLLGRDDVYARLAGADCLIVSSRWEGFCNAMVEAMFSGVPVIASNLDVLVEVLGKENGLFFESGNADSLADKIRYMTNNYKIILERARQAKQRAFDLYELEKSSSAYAKVYRNVSS</sequence>
<dbReference type="Proteomes" id="UP000295707">
    <property type="component" value="Unassembled WGS sequence"/>
</dbReference>
<dbReference type="CDD" id="cd03801">
    <property type="entry name" value="GT4_PimA-like"/>
    <property type="match status" value="1"/>
</dbReference>
<evidence type="ECO:0000313" key="3">
    <source>
        <dbReference type="EMBL" id="TCK18105.1"/>
    </source>
</evidence>
<feature type="domain" description="Glycosyl transferase family 1" evidence="1">
    <location>
        <begin position="187"/>
        <end position="339"/>
    </location>
</feature>
<dbReference type="GO" id="GO:1901135">
    <property type="term" value="P:carbohydrate derivative metabolic process"/>
    <property type="evidence" value="ECO:0007669"/>
    <property type="project" value="UniProtKB-ARBA"/>
</dbReference>
<keyword evidence="4" id="KW-1185">Reference proteome</keyword>
<dbReference type="Pfam" id="PF13439">
    <property type="entry name" value="Glyco_transf_4"/>
    <property type="match status" value="1"/>
</dbReference>
<dbReference type="OrthoDB" id="9777346at2"/>
<dbReference type="InterPro" id="IPR001296">
    <property type="entry name" value="Glyco_trans_1"/>
</dbReference>
<dbReference type="Gene3D" id="3.40.50.2000">
    <property type="entry name" value="Glycogen Phosphorylase B"/>
    <property type="match status" value="2"/>
</dbReference>
<evidence type="ECO:0000259" key="2">
    <source>
        <dbReference type="Pfam" id="PF13439"/>
    </source>
</evidence>